<protein>
    <recommendedName>
        <fullName evidence="4">Transposase</fullName>
    </recommendedName>
</protein>
<keyword evidence="3" id="KW-1185">Reference proteome</keyword>
<evidence type="ECO:0000256" key="1">
    <source>
        <dbReference type="SAM" id="MobiDB-lite"/>
    </source>
</evidence>
<sequence length="72" mass="8061">MLTEARAGNAWLRSGSQVAQQCALRDYGTALDASIKIKNRGRPKVKRRKDAQPSLGYSTRGFSIRNRRLCLP</sequence>
<gene>
    <name evidence="2" type="ORF">Apa02nite_093610</name>
</gene>
<evidence type="ECO:0008006" key="4">
    <source>
        <dbReference type="Google" id="ProtNLM"/>
    </source>
</evidence>
<reference evidence="2 3" key="1">
    <citation type="submission" date="2021-01" db="EMBL/GenBank/DDBJ databases">
        <title>Whole genome shotgun sequence of Actinoplanes palleronii NBRC 14916.</title>
        <authorList>
            <person name="Komaki H."/>
            <person name="Tamura T."/>
        </authorList>
    </citation>
    <scope>NUCLEOTIDE SEQUENCE [LARGE SCALE GENOMIC DNA]</scope>
    <source>
        <strain evidence="2 3">NBRC 14916</strain>
    </source>
</reference>
<dbReference type="RefSeq" id="WP_203830876.1">
    <property type="nucleotide sequence ID" value="NZ_BAAATY010000070.1"/>
</dbReference>
<dbReference type="EMBL" id="BOMS01000167">
    <property type="protein sequence ID" value="GIE73253.1"/>
    <property type="molecule type" value="Genomic_DNA"/>
</dbReference>
<accession>A0ABQ4BRF0</accession>
<organism evidence="2 3">
    <name type="scientific">Actinoplanes palleronii</name>
    <dbReference type="NCBI Taxonomy" id="113570"/>
    <lineage>
        <taxon>Bacteria</taxon>
        <taxon>Bacillati</taxon>
        <taxon>Actinomycetota</taxon>
        <taxon>Actinomycetes</taxon>
        <taxon>Micromonosporales</taxon>
        <taxon>Micromonosporaceae</taxon>
        <taxon>Actinoplanes</taxon>
    </lineage>
</organism>
<evidence type="ECO:0000313" key="3">
    <source>
        <dbReference type="Proteomes" id="UP000624709"/>
    </source>
</evidence>
<comment type="caution">
    <text evidence="2">The sequence shown here is derived from an EMBL/GenBank/DDBJ whole genome shotgun (WGS) entry which is preliminary data.</text>
</comment>
<feature type="region of interest" description="Disordered" evidence="1">
    <location>
        <begin position="38"/>
        <end position="58"/>
    </location>
</feature>
<dbReference type="Proteomes" id="UP000624709">
    <property type="component" value="Unassembled WGS sequence"/>
</dbReference>
<evidence type="ECO:0000313" key="2">
    <source>
        <dbReference type="EMBL" id="GIE73253.1"/>
    </source>
</evidence>
<proteinExistence type="predicted"/>
<feature type="compositionally biased region" description="Basic residues" evidence="1">
    <location>
        <begin position="38"/>
        <end position="49"/>
    </location>
</feature>
<name>A0ABQ4BRF0_9ACTN</name>